<name>A0A7X2PAL2_9FIRM</name>
<feature type="domain" description="4Fe-4S ferredoxin-type" evidence="1">
    <location>
        <begin position="46"/>
        <end position="74"/>
    </location>
</feature>
<evidence type="ECO:0000313" key="2">
    <source>
        <dbReference type="EMBL" id="MST82836.1"/>
    </source>
</evidence>
<evidence type="ECO:0000259" key="1">
    <source>
        <dbReference type="PROSITE" id="PS51379"/>
    </source>
</evidence>
<keyword evidence="3" id="KW-1185">Reference proteome</keyword>
<dbReference type="Proteomes" id="UP000466864">
    <property type="component" value="Unassembled WGS sequence"/>
</dbReference>
<dbReference type="PROSITE" id="PS51379">
    <property type="entry name" value="4FE4S_FER_2"/>
    <property type="match status" value="1"/>
</dbReference>
<proteinExistence type="predicted"/>
<dbReference type="InterPro" id="IPR017896">
    <property type="entry name" value="4Fe4S_Fe-S-bd"/>
</dbReference>
<protein>
    <recommendedName>
        <fullName evidence="1">4Fe-4S ferredoxin-type domain-containing protein</fullName>
    </recommendedName>
</protein>
<dbReference type="RefSeq" id="WP_154458739.1">
    <property type="nucleotide sequence ID" value="NZ_VUMV01000009.1"/>
</dbReference>
<dbReference type="EMBL" id="VUMV01000009">
    <property type="protein sequence ID" value="MST82836.1"/>
    <property type="molecule type" value="Genomic_DNA"/>
</dbReference>
<gene>
    <name evidence="2" type="ORF">FYJ60_11010</name>
</gene>
<dbReference type="AlphaFoldDB" id="A0A7X2PAL2"/>
<sequence>MALYQIPCDGCCDCLPCAAELNIPEIFRIYNRFLRGEETEALEEYHSLAHTADECIRCGRCEKLCHNRIGISAVMFGIPEEME</sequence>
<reference evidence="2 3" key="1">
    <citation type="submission" date="2019-08" db="EMBL/GenBank/DDBJ databases">
        <title>In-depth cultivation of the pig gut microbiome towards novel bacterial diversity and tailored functional studies.</title>
        <authorList>
            <person name="Wylensek D."/>
            <person name="Hitch T.C.A."/>
            <person name="Clavel T."/>
        </authorList>
    </citation>
    <scope>NUCLEOTIDE SEQUENCE [LARGE SCALE GENOMIC DNA]</scope>
    <source>
        <strain evidence="2 3">Oil+RF-744-WCA-WT-13</strain>
    </source>
</reference>
<evidence type="ECO:0000313" key="3">
    <source>
        <dbReference type="Proteomes" id="UP000466864"/>
    </source>
</evidence>
<organism evidence="2 3">
    <name type="scientific">Bilifractor porci</name>
    <dbReference type="NCBI Taxonomy" id="2606636"/>
    <lineage>
        <taxon>Bacteria</taxon>
        <taxon>Bacillati</taxon>
        <taxon>Bacillota</taxon>
        <taxon>Clostridia</taxon>
        <taxon>Lachnospirales</taxon>
        <taxon>Lachnospiraceae</taxon>
        <taxon>Bilifractor</taxon>
    </lineage>
</organism>
<comment type="caution">
    <text evidence="2">The sequence shown here is derived from an EMBL/GenBank/DDBJ whole genome shotgun (WGS) entry which is preliminary data.</text>
</comment>
<accession>A0A7X2PAL2</accession>